<reference evidence="3" key="1">
    <citation type="submission" date="2024-05" db="EMBL/GenBank/DDBJ databases">
        <authorList>
            <person name="Cai S.Y."/>
            <person name="Jin L.M."/>
            <person name="Li H.R."/>
        </authorList>
    </citation>
    <scope>NUCLEOTIDE SEQUENCE</scope>
    <source>
        <strain evidence="3">A5-74</strain>
    </source>
</reference>
<sequence length="605" mass="65671">MTRQQHSAPGQDLTFRDDDGYCDLRSYAAIGDGRTVAFVAGDGRIDWLPLPAVDASPAFAAMLDARNGGFIDLRPDEEFTATREYVAQTNVLRTTFRTASGSVAITDALTTGIAGRLPWAELARRIDGLDGTVVLRAEVRPGTCLNTVSPYIEDTHSGVLLRVDGLTMAVRTLHDDGVEINDASIGATYRTSAGSRHLLGLVATADEPLLIPPPEGLDEGVDRTIANWAAWSNSFSATGRWADDVQRSVLTLKLLIQAASGSVVAAPSTSLPESPSGGKNWDYRLAWVRDTAYTLTALFRFGLREETHSAISWLIETVRLHGPEPEVCYRLDGTVPGADVTVYDAPGWRGIGPVVSGNRASGQLQLGVFGDLFSIVQLYVDHGNVVDAGTARLLAEVADLTCDRWRNKDAGMWELTEDRHYVSSKMGCWKALVDAAHLAEIGQLPADGKRWRTEADRICEWIDAEGWSEERGAYVWYPGSQQLDASVLLHAVSGFDRGERMSRTIDVLREELGAGPHLYRYSGVQAEEGAFVACGFWMVSALHLVGRTDEATALMDELIPVCTNDVGMLSELIDPSDNSFWGNLPQALSHLALVNAAITLEEPIG</sequence>
<dbReference type="InterPro" id="IPR045582">
    <property type="entry name" value="Trehalase-like_N"/>
</dbReference>
<dbReference type="PANTHER" id="PTHR31616">
    <property type="entry name" value="TREHALASE"/>
    <property type="match status" value="1"/>
</dbReference>
<dbReference type="PANTHER" id="PTHR31616:SF0">
    <property type="entry name" value="GLUCAN 1,4-ALPHA-GLUCOSIDASE"/>
    <property type="match status" value="1"/>
</dbReference>
<organism evidence="3">
    <name type="scientific">Nakamurella sp. A5-74</name>
    <dbReference type="NCBI Taxonomy" id="3158264"/>
    <lineage>
        <taxon>Bacteria</taxon>
        <taxon>Bacillati</taxon>
        <taxon>Actinomycetota</taxon>
        <taxon>Actinomycetes</taxon>
        <taxon>Nakamurellales</taxon>
        <taxon>Nakamurellaceae</taxon>
        <taxon>Nakamurella</taxon>
    </lineage>
</organism>
<evidence type="ECO:0000259" key="2">
    <source>
        <dbReference type="Pfam" id="PF19291"/>
    </source>
</evidence>
<dbReference type="InterPro" id="IPR011613">
    <property type="entry name" value="GH15-like"/>
</dbReference>
<dbReference type="EMBL" id="CP159218">
    <property type="protein sequence ID" value="XCG63927.1"/>
    <property type="molecule type" value="Genomic_DNA"/>
</dbReference>
<accession>A0AAU8DQK1</accession>
<feature type="domain" description="Trehalase-like N-terminal" evidence="2">
    <location>
        <begin position="29"/>
        <end position="134"/>
    </location>
</feature>
<gene>
    <name evidence="3" type="ORF">ABLG96_00830</name>
</gene>
<dbReference type="GO" id="GO:0004553">
    <property type="term" value="F:hydrolase activity, hydrolyzing O-glycosyl compounds"/>
    <property type="evidence" value="ECO:0007669"/>
    <property type="project" value="TreeGrafter"/>
</dbReference>
<name>A0AAU8DQK1_9ACTN</name>
<proteinExistence type="predicted"/>
<dbReference type="Gene3D" id="1.50.10.10">
    <property type="match status" value="1"/>
</dbReference>
<dbReference type="GO" id="GO:0005975">
    <property type="term" value="P:carbohydrate metabolic process"/>
    <property type="evidence" value="ECO:0007669"/>
    <property type="project" value="InterPro"/>
</dbReference>
<dbReference type="SUPFAM" id="SSF48208">
    <property type="entry name" value="Six-hairpin glycosidases"/>
    <property type="match status" value="1"/>
</dbReference>
<evidence type="ECO:0000313" key="3">
    <source>
        <dbReference type="EMBL" id="XCG63927.1"/>
    </source>
</evidence>
<keyword evidence="3" id="KW-0378">Hydrolase</keyword>
<dbReference type="RefSeq" id="WP_353649542.1">
    <property type="nucleotide sequence ID" value="NZ_CP159218.1"/>
</dbReference>
<dbReference type="Pfam" id="PF19291">
    <property type="entry name" value="TREH_N"/>
    <property type="match status" value="1"/>
</dbReference>
<evidence type="ECO:0000259" key="1">
    <source>
        <dbReference type="Pfam" id="PF00723"/>
    </source>
</evidence>
<dbReference type="InterPro" id="IPR008928">
    <property type="entry name" value="6-hairpin_glycosidase_sf"/>
</dbReference>
<dbReference type="Pfam" id="PF00723">
    <property type="entry name" value="Glyco_hydro_15"/>
    <property type="match status" value="1"/>
</dbReference>
<dbReference type="AlphaFoldDB" id="A0AAU8DQK1"/>
<feature type="domain" description="GH15-like" evidence="1">
    <location>
        <begin position="243"/>
        <end position="597"/>
    </location>
</feature>
<dbReference type="InterPro" id="IPR012341">
    <property type="entry name" value="6hp_glycosidase-like_sf"/>
</dbReference>
<protein>
    <submittedName>
        <fullName evidence="3">Glycoside hydrolase family 15 protein</fullName>
    </submittedName>
</protein>